<dbReference type="Proteomes" id="UP000279236">
    <property type="component" value="Unassembled WGS sequence"/>
</dbReference>
<proteinExistence type="predicted"/>
<sequence>MTPSAPNSLSYFTAKPKHELKSLCKALGISVSEGTKGARVGVLANRLASFHAGGTPPLSRAAKASKKRQAVADSASSSLYDPGVSTDIQSFRGAPHDLQTIDPNLLMFGGPLAQNRYPAATTSQASSTQDAPHDLQTIDPNFLMFGGQSTPTSLISFSATAVHRIPAHSWSAEGSHSRRPTLPTTSLSSTANVCGEGTKLE</sequence>
<protein>
    <submittedName>
        <fullName evidence="2">Uncharacterized protein</fullName>
    </submittedName>
</protein>
<feature type="region of interest" description="Disordered" evidence="1">
    <location>
        <begin position="169"/>
        <end position="201"/>
    </location>
</feature>
<gene>
    <name evidence="2" type="ORF">EHS24_006321</name>
</gene>
<name>A0A427Y1C2_9TREE</name>
<feature type="compositionally biased region" description="Low complexity" evidence="1">
    <location>
        <begin position="180"/>
        <end position="190"/>
    </location>
</feature>
<reference evidence="2 3" key="1">
    <citation type="submission" date="2018-11" db="EMBL/GenBank/DDBJ databases">
        <title>Genome sequence of Apiotrichum porosum DSM 27194.</title>
        <authorList>
            <person name="Aliyu H."/>
            <person name="Gorte O."/>
            <person name="Ochsenreither K."/>
        </authorList>
    </citation>
    <scope>NUCLEOTIDE SEQUENCE [LARGE SCALE GENOMIC DNA]</scope>
    <source>
        <strain evidence="2 3">DSM 27194</strain>
    </source>
</reference>
<organism evidence="2 3">
    <name type="scientific">Apiotrichum porosum</name>
    <dbReference type="NCBI Taxonomy" id="105984"/>
    <lineage>
        <taxon>Eukaryota</taxon>
        <taxon>Fungi</taxon>
        <taxon>Dikarya</taxon>
        <taxon>Basidiomycota</taxon>
        <taxon>Agaricomycotina</taxon>
        <taxon>Tremellomycetes</taxon>
        <taxon>Trichosporonales</taxon>
        <taxon>Trichosporonaceae</taxon>
        <taxon>Apiotrichum</taxon>
    </lineage>
</organism>
<dbReference type="AlphaFoldDB" id="A0A427Y1C2"/>
<comment type="caution">
    <text evidence="2">The sequence shown here is derived from an EMBL/GenBank/DDBJ whole genome shotgun (WGS) entry which is preliminary data.</text>
</comment>
<dbReference type="EMBL" id="RSCE01000003">
    <property type="protein sequence ID" value="RSH84795.1"/>
    <property type="molecule type" value="Genomic_DNA"/>
</dbReference>
<dbReference type="GeneID" id="39590864"/>
<evidence type="ECO:0000313" key="2">
    <source>
        <dbReference type="EMBL" id="RSH84795.1"/>
    </source>
</evidence>
<accession>A0A427Y1C2</accession>
<dbReference type="RefSeq" id="XP_028478243.1">
    <property type="nucleotide sequence ID" value="XM_028621791.1"/>
</dbReference>
<evidence type="ECO:0000313" key="3">
    <source>
        <dbReference type="Proteomes" id="UP000279236"/>
    </source>
</evidence>
<keyword evidence="3" id="KW-1185">Reference proteome</keyword>
<evidence type="ECO:0000256" key="1">
    <source>
        <dbReference type="SAM" id="MobiDB-lite"/>
    </source>
</evidence>